<feature type="region of interest" description="Disordered" evidence="3">
    <location>
        <begin position="1"/>
        <end position="23"/>
    </location>
</feature>
<dbReference type="InterPro" id="IPR051553">
    <property type="entry name" value="Ran_GTPase-activating"/>
</dbReference>
<evidence type="ECO:0000313" key="6">
    <source>
        <dbReference type="Proteomes" id="UP001151081"/>
    </source>
</evidence>
<dbReference type="Proteomes" id="UP001151081">
    <property type="component" value="Unassembled WGS sequence"/>
</dbReference>
<evidence type="ECO:0000259" key="4">
    <source>
        <dbReference type="Pfam" id="PF25390"/>
    </source>
</evidence>
<name>A0A9X4AWU1_9BACT</name>
<dbReference type="InterPro" id="IPR024038">
    <property type="entry name" value="MYXO-CTERM"/>
</dbReference>
<evidence type="ECO:0000313" key="5">
    <source>
        <dbReference type="EMBL" id="MDC3987679.1"/>
    </source>
</evidence>
<proteinExistence type="predicted"/>
<dbReference type="EMBL" id="JAGTJJ010000056">
    <property type="protein sequence ID" value="MDC3987679.1"/>
    <property type="molecule type" value="Genomic_DNA"/>
</dbReference>
<comment type="caution">
    <text evidence="5">The sequence shown here is derived from an EMBL/GenBank/DDBJ whole genome shotgun (WGS) entry which is preliminary data.</text>
</comment>
<accession>A0A9X4AWU1</accession>
<feature type="region of interest" description="Disordered" evidence="3">
    <location>
        <begin position="495"/>
        <end position="563"/>
    </location>
</feature>
<keyword evidence="6" id="KW-1185">Reference proteome</keyword>
<dbReference type="GO" id="GO:0005085">
    <property type="term" value="F:guanyl-nucleotide exchange factor activity"/>
    <property type="evidence" value="ECO:0007669"/>
    <property type="project" value="TreeGrafter"/>
</dbReference>
<sequence>MGAGGDGGGQAARPSSEGTAEAQAALTAGAGSLGTCDGNPARCAAVNVAVGFDHTVALKSDGTVWAWGWNGNGQLGDGTTLERHTAVQVSGLGGVIAVAAGASYTVALKSDGTVWAWGFNQFGQLGDGTTTERHTPVQVSGLGGVAAVATGRQHTVALKSDGTVWAWGWNSYGQLGDGTNIDKLTPGQVGGLIDVTAVVGGGYHTVALKSDGTVWAWGENSHGGLGDGTTTYRDKPVQVIGLSGVTAVAAGVFHSVALKSDGTLWAWGWNGPGQLGDGTSIERHTPVQVIGLNNVTAVVGGEDHTVAVRSNGTVWTWGRNDSGQLGDGTTNNRSTPLQLVAPTGFAAVAAGPRHTVALKSDGTVWAWGWNNEGELGDGTILDKLTPVQTSGLNLSPECGAMAACNAGTGLCAAVPGPNGTACDDGNACTQTDTCEGGMCVGGNELVCPPVGECEVGLCNAANGVCSAVPKPDDTPCASGVCLAGVCEIEATTSSTSATGTGGGGGGSSSTGTGGGGGGGGGSSTGTGGGGGGSSSTGTGGMMETSSTTGAGGDTGENPSSESGCGACVVGSGSANGAPWIGLGLLLVLRRKRKSLAFRQRSATVAAMRSLSRFLPRALLAVSLGCLPGCLDLIRGGAELIREANAPEEDPAKPEPAAAAKEPKKPKESSFPVVAAPYQRRILFANKSLKADASNASIAIDTWTLGDPLYIHAYGGPYGEEAPKYVVLYAEVNGEPAACADNEIIQGADFGALGRVELHGDSITPVQGGVGPQAFDTHMGMPASVYAGVWANNLKSDRPWARTWEEFHKRIIPMLHVGDNTLKLTLADEKRTEIFAEGTVTIKVPSEAAFKAELSANVETSESGDPATLREIDKLVRAHSWFRDLRIVRVSYVLDKWRKEYEGREVVRAIMNVDVIFRKTGDKFPARCRVRGVVAARNAEGSPETKFGKIFLDSYTLETRWTPCP</sequence>
<feature type="region of interest" description="Disordered" evidence="3">
    <location>
        <begin position="644"/>
        <end position="670"/>
    </location>
</feature>
<feature type="domain" description="RCC1-like" evidence="4">
    <location>
        <begin position="44"/>
        <end position="262"/>
    </location>
</feature>
<dbReference type="InterPro" id="IPR058923">
    <property type="entry name" value="RCC1-like_dom"/>
</dbReference>
<keyword evidence="2" id="KW-0677">Repeat</keyword>
<dbReference type="PROSITE" id="PS50012">
    <property type="entry name" value="RCC1_3"/>
    <property type="match status" value="7"/>
</dbReference>
<feature type="compositionally biased region" description="Gly residues" evidence="3">
    <location>
        <begin position="499"/>
        <end position="540"/>
    </location>
</feature>
<gene>
    <name evidence="5" type="ORF">KEG57_44855</name>
</gene>
<dbReference type="Pfam" id="PF25390">
    <property type="entry name" value="WD40_RLD"/>
    <property type="match status" value="1"/>
</dbReference>
<dbReference type="Pfam" id="PF00415">
    <property type="entry name" value="RCC1"/>
    <property type="match status" value="2"/>
</dbReference>
<evidence type="ECO:0000256" key="3">
    <source>
        <dbReference type="SAM" id="MobiDB-lite"/>
    </source>
</evidence>
<dbReference type="PROSITE" id="PS00626">
    <property type="entry name" value="RCC1_2"/>
    <property type="match status" value="3"/>
</dbReference>
<dbReference type="GO" id="GO:0005737">
    <property type="term" value="C:cytoplasm"/>
    <property type="evidence" value="ECO:0007669"/>
    <property type="project" value="TreeGrafter"/>
</dbReference>
<dbReference type="SUPFAM" id="SSF50985">
    <property type="entry name" value="RCC1/BLIP-II"/>
    <property type="match status" value="1"/>
</dbReference>
<dbReference type="PANTHER" id="PTHR45982:SF1">
    <property type="entry name" value="REGULATOR OF CHROMOSOME CONDENSATION"/>
    <property type="match status" value="1"/>
</dbReference>
<dbReference type="Gene3D" id="2.130.10.30">
    <property type="entry name" value="Regulator of chromosome condensation 1/beta-lactamase-inhibitor protein II"/>
    <property type="match status" value="2"/>
</dbReference>
<organism evidence="5 6">
    <name type="scientific">Polyangium jinanense</name>
    <dbReference type="NCBI Taxonomy" id="2829994"/>
    <lineage>
        <taxon>Bacteria</taxon>
        <taxon>Pseudomonadati</taxon>
        <taxon>Myxococcota</taxon>
        <taxon>Polyangia</taxon>
        <taxon>Polyangiales</taxon>
        <taxon>Polyangiaceae</taxon>
        <taxon>Polyangium</taxon>
    </lineage>
</organism>
<dbReference type="PRINTS" id="PR00633">
    <property type="entry name" value="RCCNDNSATION"/>
</dbReference>
<evidence type="ECO:0000256" key="2">
    <source>
        <dbReference type="ARBA" id="ARBA00022737"/>
    </source>
</evidence>
<reference evidence="5 6" key="1">
    <citation type="submission" date="2021-04" db="EMBL/GenBank/DDBJ databases">
        <title>Genome analysis of Polyangium sp.</title>
        <authorList>
            <person name="Li Y."/>
            <person name="Wang J."/>
        </authorList>
    </citation>
    <scope>NUCLEOTIDE SEQUENCE [LARGE SCALE GENOMIC DNA]</scope>
    <source>
        <strain evidence="5 6">SDU14</strain>
    </source>
</reference>
<evidence type="ECO:0000256" key="1">
    <source>
        <dbReference type="ARBA" id="ARBA00022658"/>
    </source>
</evidence>
<dbReference type="InterPro" id="IPR009091">
    <property type="entry name" value="RCC1/BLIP-II"/>
</dbReference>
<dbReference type="NCBIfam" id="TIGR03901">
    <property type="entry name" value="MYXO-CTERM"/>
    <property type="match status" value="1"/>
</dbReference>
<dbReference type="AlphaFoldDB" id="A0A9X4AWU1"/>
<protein>
    <recommendedName>
        <fullName evidence="4">RCC1-like domain-containing protein</fullName>
    </recommendedName>
</protein>
<dbReference type="PANTHER" id="PTHR45982">
    <property type="entry name" value="REGULATOR OF CHROMOSOME CONDENSATION"/>
    <property type="match status" value="1"/>
</dbReference>
<dbReference type="InterPro" id="IPR000408">
    <property type="entry name" value="Reg_chr_condens"/>
</dbReference>
<keyword evidence="1" id="KW-0344">Guanine-nucleotide releasing factor</keyword>
<feature type="compositionally biased region" description="Gly residues" evidence="3">
    <location>
        <begin position="1"/>
        <end position="10"/>
    </location>
</feature>